<dbReference type="PANTHER" id="PTHR47332">
    <property type="entry name" value="SET DOMAIN-CONTAINING PROTEIN 5"/>
    <property type="match status" value="1"/>
</dbReference>
<dbReference type="EMBL" id="JH930476">
    <property type="protein sequence ID" value="EKM51476.1"/>
    <property type="molecule type" value="Genomic_DNA"/>
</dbReference>
<organism evidence="2 3">
    <name type="scientific">Phanerochaete carnosa (strain HHB-10118-sp)</name>
    <name type="common">White-rot fungus</name>
    <name type="synonym">Peniophora carnosa</name>
    <dbReference type="NCBI Taxonomy" id="650164"/>
    <lineage>
        <taxon>Eukaryota</taxon>
        <taxon>Fungi</taxon>
        <taxon>Dikarya</taxon>
        <taxon>Basidiomycota</taxon>
        <taxon>Agaricomycotina</taxon>
        <taxon>Agaricomycetes</taxon>
        <taxon>Polyporales</taxon>
        <taxon>Phanerochaetaceae</taxon>
        <taxon>Phanerochaete</taxon>
    </lineage>
</organism>
<dbReference type="InterPro" id="IPR046341">
    <property type="entry name" value="SET_dom_sf"/>
</dbReference>
<dbReference type="Proteomes" id="UP000008370">
    <property type="component" value="Unassembled WGS sequence"/>
</dbReference>
<dbReference type="AlphaFoldDB" id="K5UNZ1"/>
<dbReference type="PANTHER" id="PTHR47332:SF4">
    <property type="entry name" value="SET DOMAIN-CONTAINING PROTEIN 5"/>
    <property type="match status" value="1"/>
</dbReference>
<dbReference type="CDD" id="cd20071">
    <property type="entry name" value="SET_SMYD"/>
    <property type="match status" value="1"/>
</dbReference>
<feature type="domain" description="SET" evidence="1">
    <location>
        <begin position="13"/>
        <end position="170"/>
    </location>
</feature>
<dbReference type="PROSITE" id="PS50280">
    <property type="entry name" value="SET"/>
    <property type="match status" value="1"/>
</dbReference>
<accession>K5UNZ1</accession>
<keyword evidence="3" id="KW-1185">Reference proteome</keyword>
<proteinExistence type="predicted"/>
<dbReference type="InParanoid" id="K5UNZ1"/>
<dbReference type="GeneID" id="18907213"/>
<evidence type="ECO:0000259" key="1">
    <source>
        <dbReference type="PROSITE" id="PS50280"/>
    </source>
</evidence>
<dbReference type="SUPFAM" id="SSF82199">
    <property type="entry name" value="SET domain"/>
    <property type="match status" value="1"/>
</dbReference>
<reference evidence="2 3" key="1">
    <citation type="journal article" date="2012" name="BMC Genomics">
        <title>Comparative genomics of the white-rot fungi, Phanerochaete carnosa and P. chrysosporium, to elucidate the genetic basis of the distinct wood types they colonize.</title>
        <authorList>
            <person name="Suzuki H."/>
            <person name="MacDonald J."/>
            <person name="Syed K."/>
            <person name="Salamov A."/>
            <person name="Hori C."/>
            <person name="Aerts A."/>
            <person name="Henrissat B."/>
            <person name="Wiebenga A."/>
            <person name="vanKuyk P.A."/>
            <person name="Barry K."/>
            <person name="Lindquist E."/>
            <person name="LaButti K."/>
            <person name="Lapidus A."/>
            <person name="Lucas S."/>
            <person name="Coutinho P."/>
            <person name="Gong Y."/>
            <person name="Samejima M."/>
            <person name="Mahadevan R."/>
            <person name="Abou-Zaid M."/>
            <person name="de Vries R.P."/>
            <person name="Igarashi K."/>
            <person name="Yadav J.S."/>
            <person name="Grigoriev I.V."/>
            <person name="Master E.R."/>
        </authorList>
    </citation>
    <scope>NUCLEOTIDE SEQUENCE [LARGE SCALE GENOMIC DNA]</scope>
    <source>
        <strain evidence="2 3">HHB-10118-sp</strain>
    </source>
</reference>
<dbReference type="InterPro" id="IPR053185">
    <property type="entry name" value="SET_domain_protein"/>
</dbReference>
<dbReference type="HOGENOM" id="CLU_028281_0_1_1"/>
<dbReference type="Gene3D" id="2.170.270.10">
    <property type="entry name" value="SET domain"/>
    <property type="match status" value="1"/>
</dbReference>
<name>K5UNZ1_PHACS</name>
<protein>
    <recommendedName>
        <fullName evidence="1">SET domain-containing protein</fullName>
    </recommendedName>
</protein>
<dbReference type="SMART" id="SM00317">
    <property type="entry name" value="SET"/>
    <property type="match status" value="1"/>
</dbReference>
<evidence type="ECO:0000313" key="3">
    <source>
        <dbReference type="Proteomes" id="UP000008370"/>
    </source>
</evidence>
<dbReference type="KEGG" id="pco:PHACADRAFT_102067"/>
<dbReference type="RefSeq" id="XP_007399289.1">
    <property type="nucleotide sequence ID" value="XM_007399227.1"/>
</dbReference>
<feature type="non-terminal residue" evidence="2">
    <location>
        <position position="329"/>
    </location>
</feature>
<sequence>FLFHKWQPEEQHVPFTVVDIPGKGKGAVATRDIPQGELIFRERPLFILPAQGSPGSVILSALASLSPRQHDAFYNLSYVNFPDHVVPNMPSYHEEMALAIFQTNGISAADDGVGLFPSTARLNHGCSGAFNAVYNWRPSEATLVVHALKNIKEGEVRTDRASQELLTTYLDTKRSRDSRREILRAHYGFTCQCSVCSLPDGESERSDDRLRKMVELYARLRTWQNGSLSGKQAIDIVRQIWAIGEQEGYWSERGQLAYDATWVAAAHADRQATRAWAKLAKKWYAIELGPDSEHARKIDEVVTDPESLRYKMSTTRRPENVGLPDTRLG</sequence>
<gene>
    <name evidence="2" type="ORF">PHACADRAFT_102067</name>
</gene>
<dbReference type="Pfam" id="PF00856">
    <property type="entry name" value="SET"/>
    <property type="match status" value="1"/>
</dbReference>
<dbReference type="InterPro" id="IPR001214">
    <property type="entry name" value="SET_dom"/>
</dbReference>
<dbReference type="OrthoDB" id="265717at2759"/>
<evidence type="ECO:0000313" key="2">
    <source>
        <dbReference type="EMBL" id="EKM51476.1"/>
    </source>
</evidence>